<dbReference type="PROSITE" id="PS51318">
    <property type="entry name" value="TAT"/>
    <property type="match status" value="1"/>
</dbReference>
<sequence length="524" mass="57416">MSDQNLSRRGLLSAGGGLTLAALFAGAGCSSSQQPASGQSSAPGKALTLSLLLPGDVPAGWDAVLAEVNKKLQAEQGFTIKPQFIPWANYGQQALLKFTAGETFDTALQARWLNMTQLAASGSIVELSSLLSSGKYPNLTATIDPKIIELNRWSGKLYGLPQINSVARFHHFAIRQDLADKYGMSEITDFAGLEKFWYDVKQKEKGVTPIAVNSRMPKLLVAWNPVGWLNPSMWENPRTSISSFTGDSLAFVLAADGKQTGSANPVPFWEAPGMLDALRLVRKYYQDGLINKNALTVDSKALESQFKAGRFATGWAMTDGLTSQMLPELTKNVPGAMLSNVVPLKGGKDAKPYQTFQADNFLVLNAKGQSNEKAMQLEEWLSIKENHDLITYGIQGKDWNPVGDDKYEMLSTYTFPGFALSWRAKLERRIKDMTASESAWFDWAQKADNFTIDPYASFTPDPEPVKRENTQVTAAMTQFANPLFIGAVDVDQGLDKLKKALDRAGLAKLQTEMAKQADAYLKGQ</sequence>
<dbReference type="RefSeq" id="WP_219533694.1">
    <property type="nucleotide sequence ID" value="NZ_JAHKRM010000019.1"/>
</dbReference>
<gene>
    <name evidence="3" type="ORF">ACFSJ0_04315</name>
</gene>
<dbReference type="InterPro" id="IPR022627">
    <property type="entry name" value="DUF3502"/>
</dbReference>
<evidence type="ECO:0000313" key="4">
    <source>
        <dbReference type="Proteomes" id="UP001597097"/>
    </source>
</evidence>
<name>A0ABW4G2T2_9ACTN</name>
<reference evidence="4" key="1">
    <citation type="journal article" date="2019" name="Int. J. Syst. Evol. Microbiol.">
        <title>The Global Catalogue of Microorganisms (GCM) 10K type strain sequencing project: providing services to taxonomists for standard genome sequencing and annotation.</title>
        <authorList>
            <consortium name="The Broad Institute Genomics Platform"/>
            <consortium name="The Broad Institute Genome Sequencing Center for Infectious Disease"/>
            <person name="Wu L."/>
            <person name="Ma J."/>
        </authorList>
    </citation>
    <scope>NUCLEOTIDE SEQUENCE [LARGE SCALE GENOMIC DNA]</scope>
    <source>
        <strain evidence="4">CGMCC 1.15399</strain>
    </source>
</reference>
<organism evidence="3 4">
    <name type="scientific">Nonomuraea guangzhouensis</name>
    <dbReference type="NCBI Taxonomy" id="1291555"/>
    <lineage>
        <taxon>Bacteria</taxon>
        <taxon>Bacillati</taxon>
        <taxon>Actinomycetota</taxon>
        <taxon>Actinomycetes</taxon>
        <taxon>Streptosporangiales</taxon>
        <taxon>Streptosporangiaceae</taxon>
        <taxon>Nonomuraea</taxon>
    </lineage>
</organism>
<feature type="signal peptide" evidence="1">
    <location>
        <begin position="1"/>
        <end position="27"/>
    </location>
</feature>
<dbReference type="EMBL" id="JBHUCM010000005">
    <property type="protein sequence ID" value="MFD1536246.1"/>
    <property type="molecule type" value="Genomic_DNA"/>
</dbReference>
<keyword evidence="1" id="KW-0732">Signal</keyword>
<feature type="domain" description="DUF3502" evidence="2">
    <location>
        <begin position="454"/>
        <end position="522"/>
    </location>
</feature>
<evidence type="ECO:0000259" key="2">
    <source>
        <dbReference type="Pfam" id="PF12010"/>
    </source>
</evidence>
<evidence type="ECO:0000256" key="1">
    <source>
        <dbReference type="SAM" id="SignalP"/>
    </source>
</evidence>
<protein>
    <submittedName>
        <fullName evidence="3">DUF3502 domain-containing protein</fullName>
    </submittedName>
</protein>
<keyword evidence="4" id="KW-1185">Reference proteome</keyword>
<comment type="caution">
    <text evidence="3">The sequence shown here is derived from an EMBL/GenBank/DDBJ whole genome shotgun (WGS) entry which is preliminary data.</text>
</comment>
<dbReference type="InterPro" id="IPR006311">
    <property type="entry name" value="TAT_signal"/>
</dbReference>
<accession>A0ABW4G2T2</accession>
<dbReference type="Proteomes" id="UP001597097">
    <property type="component" value="Unassembled WGS sequence"/>
</dbReference>
<dbReference type="Pfam" id="PF12010">
    <property type="entry name" value="DUF3502"/>
    <property type="match status" value="1"/>
</dbReference>
<evidence type="ECO:0000313" key="3">
    <source>
        <dbReference type="EMBL" id="MFD1536246.1"/>
    </source>
</evidence>
<proteinExistence type="predicted"/>
<feature type="chain" id="PRO_5046086988" evidence="1">
    <location>
        <begin position="28"/>
        <end position="524"/>
    </location>
</feature>